<accession>A0ABQ9PM85</accession>
<evidence type="ECO:0000313" key="4">
    <source>
        <dbReference type="Proteomes" id="UP001169217"/>
    </source>
</evidence>
<keyword evidence="4" id="KW-1185">Reference proteome</keyword>
<proteinExistence type="predicted"/>
<evidence type="ECO:0000256" key="2">
    <source>
        <dbReference type="SAM" id="Phobius"/>
    </source>
</evidence>
<evidence type="ECO:0000256" key="1">
    <source>
        <dbReference type="SAM" id="MobiDB-lite"/>
    </source>
</evidence>
<organism evidence="3 4">
    <name type="scientific">Colletotrichum limetticola</name>
    <dbReference type="NCBI Taxonomy" id="1209924"/>
    <lineage>
        <taxon>Eukaryota</taxon>
        <taxon>Fungi</taxon>
        <taxon>Dikarya</taxon>
        <taxon>Ascomycota</taxon>
        <taxon>Pezizomycotina</taxon>
        <taxon>Sordariomycetes</taxon>
        <taxon>Hypocreomycetidae</taxon>
        <taxon>Glomerellales</taxon>
        <taxon>Glomerellaceae</taxon>
        <taxon>Colletotrichum</taxon>
        <taxon>Colletotrichum acutatum species complex</taxon>
    </lineage>
</organism>
<evidence type="ECO:0000313" key="3">
    <source>
        <dbReference type="EMBL" id="KAK0372015.1"/>
    </source>
</evidence>
<keyword evidence="2" id="KW-0812">Transmembrane</keyword>
<comment type="caution">
    <text evidence="3">The sequence shown here is derived from an EMBL/GenBank/DDBJ whole genome shotgun (WGS) entry which is preliminary data.</text>
</comment>
<dbReference type="EMBL" id="JARUPT010000400">
    <property type="protein sequence ID" value="KAK0372015.1"/>
    <property type="molecule type" value="Genomic_DNA"/>
</dbReference>
<keyword evidence="2" id="KW-0472">Membrane</keyword>
<name>A0ABQ9PM85_9PEZI</name>
<reference evidence="3" key="1">
    <citation type="submission" date="2023-04" db="EMBL/GenBank/DDBJ databases">
        <title>Colletotrichum limetticola genome sequence.</title>
        <authorList>
            <person name="Baroncelli R."/>
        </authorList>
    </citation>
    <scope>NUCLEOTIDE SEQUENCE</scope>
    <source>
        <strain evidence="3">KLA-Anderson</strain>
    </source>
</reference>
<protein>
    <submittedName>
        <fullName evidence="3">Uncharacterized protein</fullName>
    </submittedName>
</protein>
<feature type="transmembrane region" description="Helical" evidence="2">
    <location>
        <begin position="26"/>
        <end position="46"/>
    </location>
</feature>
<dbReference type="Proteomes" id="UP001169217">
    <property type="component" value="Unassembled WGS sequence"/>
</dbReference>
<gene>
    <name evidence="3" type="ORF">CLIM01_10632</name>
</gene>
<sequence>MSFYEGDSRTGPQPAPPPRALTAGEIGAIIGTVIVFIGVVGALFFYRTHKAKRRRAEHGERVDDDDDDEHRLHDTRHHKGEDGIFQGGGKALTKPLPARKKTWDPYEGAKTDDSDGKLFLFPAAQGVCRLTVVKPREARAMKCVPRKGCDHEL</sequence>
<keyword evidence="2" id="KW-1133">Transmembrane helix</keyword>
<feature type="region of interest" description="Disordered" evidence="1">
    <location>
        <begin position="54"/>
        <end position="107"/>
    </location>
</feature>